<dbReference type="CDD" id="cd05013">
    <property type="entry name" value="SIS_RpiR"/>
    <property type="match status" value="1"/>
</dbReference>
<comment type="caution">
    <text evidence="6">The sequence shown here is derived from an EMBL/GenBank/DDBJ whole genome shotgun (WGS) entry which is preliminary data.</text>
</comment>
<dbReference type="AlphaFoldDB" id="A0A3A1WH86"/>
<dbReference type="PANTHER" id="PTHR30514:SF1">
    <property type="entry name" value="HTH-TYPE TRANSCRIPTIONAL REGULATOR HEXR-RELATED"/>
    <property type="match status" value="1"/>
</dbReference>
<dbReference type="PANTHER" id="PTHR30514">
    <property type="entry name" value="GLUCOKINASE"/>
    <property type="match status" value="1"/>
</dbReference>
<keyword evidence="1" id="KW-0805">Transcription regulation</keyword>
<sequence length="310" mass="33475">MELAAILRPGTARDRQVLTEHDAEPQAPLRNILDVVRTSHETLRKSERKVADLVLADPQRVLGATLADTAAEAGVSQPTVIRFCNALGCAGYQDFRLRLAHGLALGTPATHSVLLPTDPPASVVEKIFDYTITSLDWARRNLDPQAMEAAIALLETARSIEFFGFGASGIVARDAQQKFPLFGVPCGAQLDSHQQIMSASVMREGDVAVVISNTGRTRSLIEIADVAREGGAKVIAITGSRNALTARCDIALVVETLENTNVYTPTISRIAALVVIDILSTAVALRRSEGAADRFDLMKRRLNNLRLTDE</sequence>
<dbReference type="GO" id="GO:0003700">
    <property type="term" value="F:DNA-binding transcription factor activity"/>
    <property type="evidence" value="ECO:0007669"/>
    <property type="project" value="InterPro"/>
</dbReference>
<dbReference type="SUPFAM" id="SSF46689">
    <property type="entry name" value="Homeodomain-like"/>
    <property type="match status" value="1"/>
</dbReference>
<dbReference type="PROSITE" id="PS51464">
    <property type="entry name" value="SIS"/>
    <property type="match status" value="1"/>
</dbReference>
<dbReference type="GO" id="GO:1901135">
    <property type="term" value="P:carbohydrate derivative metabolic process"/>
    <property type="evidence" value="ECO:0007669"/>
    <property type="project" value="InterPro"/>
</dbReference>
<evidence type="ECO:0000259" key="5">
    <source>
        <dbReference type="PROSITE" id="PS51464"/>
    </source>
</evidence>
<feature type="domain" description="SIS" evidence="5">
    <location>
        <begin position="150"/>
        <end position="289"/>
    </location>
</feature>
<dbReference type="GO" id="GO:0097367">
    <property type="term" value="F:carbohydrate derivative binding"/>
    <property type="evidence" value="ECO:0007669"/>
    <property type="project" value="InterPro"/>
</dbReference>
<dbReference type="PROSITE" id="PS51071">
    <property type="entry name" value="HTH_RPIR"/>
    <property type="match status" value="1"/>
</dbReference>
<dbReference type="InterPro" id="IPR001347">
    <property type="entry name" value="SIS_dom"/>
</dbReference>
<evidence type="ECO:0000259" key="4">
    <source>
        <dbReference type="PROSITE" id="PS51071"/>
    </source>
</evidence>
<keyword evidence="2" id="KW-0238">DNA-binding</keyword>
<dbReference type="InterPro" id="IPR046348">
    <property type="entry name" value="SIS_dom_sf"/>
</dbReference>
<dbReference type="EMBL" id="QYRN01000011">
    <property type="protein sequence ID" value="RIX98194.1"/>
    <property type="molecule type" value="Genomic_DNA"/>
</dbReference>
<keyword evidence="3" id="KW-0804">Transcription</keyword>
<dbReference type="InterPro" id="IPR009057">
    <property type="entry name" value="Homeodomain-like_sf"/>
</dbReference>
<gene>
    <name evidence="6" type="ORF">D3218_17590</name>
</gene>
<accession>A0A3A1WH86</accession>
<dbReference type="Gene3D" id="3.40.50.10490">
    <property type="entry name" value="Glucose-6-phosphate isomerase like protein, domain 1"/>
    <property type="match status" value="1"/>
</dbReference>
<dbReference type="InterPro" id="IPR035472">
    <property type="entry name" value="RpiR-like_SIS"/>
</dbReference>
<reference evidence="7" key="1">
    <citation type="submission" date="2018-09" db="EMBL/GenBank/DDBJ databases">
        <authorList>
            <person name="Tuo L."/>
        </authorList>
    </citation>
    <scope>NUCLEOTIDE SEQUENCE [LARGE SCALE GENOMIC DNA]</scope>
    <source>
        <strain evidence="7">M2BS4Y-1</strain>
    </source>
</reference>
<dbReference type="InterPro" id="IPR047640">
    <property type="entry name" value="RpiR-like"/>
</dbReference>
<dbReference type="OrthoDB" id="8582409at2"/>
<evidence type="ECO:0000256" key="1">
    <source>
        <dbReference type="ARBA" id="ARBA00023015"/>
    </source>
</evidence>
<proteinExistence type="predicted"/>
<evidence type="ECO:0000256" key="2">
    <source>
        <dbReference type="ARBA" id="ARBA00023125"/>
    </source>
</evidence>
<dbReference type="Pfam" id="PF01380">
    <property type="entry name" value="SIS"/>
    <property type="match status" value="1"/>
</dbReference>
<dbReference type="Proteomes" id="UP000265750">
    <property type="component" value="Unassembled WGS sequence"/>
</dbReference>
<organism evidence="6 7">
    <name type="scientific">Aureimonas flava</name>
    <dbReference type="NCBI Taxonomy" id="2320271"/>
    <lineage>
        <taxon>Bacteria</taxon>
        <taxon>Pseudomonadati</taxon>
        <taxon>Pseudomonadota</taxon>
        <taxon>Alphaproteobacteria</taxon>
        <taxon>Hyphomicrobiales</taxon>
        <taxon>Aurantimonadaceae</taxon>
        <taxon>Aureimonas</taxon>
    </lineage>
</organism>
<evidence type="ECO:0000256" key="3">
    <source>
        <dbReference type="ARBA" id="ARBA00023163"/>
    </source>
</evidence>
<name>A0A3A1WH86_9HYPH</name>
<dbReference type="InterPro" id="IPR000281">
    <property type="entry name" value="HTH_RpiR"/>
</dbReference>
<dbReference type="InterPro" id="IPR036388">
    <property type="entry name" value="WH-like_DNA-bd_sf"/>
</dbReference>
<evidence type="ECO:0000313" key="7">
    <source>
        <dbReference type="Proteomes" id="UP000265750"/>
    </source>
</evidence>
<keyword evidence="7" id="KW-1185">Reference proteome</keyword>
<evidence type="ECO:0000313" key="6">
    <source>
        <dbReference type="EMBL" id="RIX98194.1"/>
    </source>
</evidence>
<dbReference type="Pfam" id="PF01418">
    <property type="entry name" value="HTH_6"/>
    <property type="match status" value="1"/>
</dbReference>
<feature type="domain" description="HTH rpiR-type" evidence="4">
    <location>
        <begin position="30"/>
        <end position="106"/>
    </location>
</feature>
<dbReference type="GO" id="GO:0003677">
    <property type="term" value="F:DNA binding"/>
    <property type="evidence" value="ECO:0007669"/>
    <property type="project" value="UniProtKB-KW"/>
</dbReference>
<dbReference type="Gene3D" id="1.10.10.10">
    <property type="entry name" value="Winged helix-like DNA-binding domain superfamily/Winged helix DNA-binding domain"/>
    <property type="match status" value="1"/>
</dbReference>
<protein>
    <submittedName>
        <fullName evidence="6">SIS domain-containing protein</fullName>
    </submittedName>
</protein>
<dbReference type="SUPFAM" id="SSF53697">
    <property type="entry name" value="SIS domain"/>
    <property type="match status" value="1"/>
</dbReference>